<dbReference type="GO" id="GO:0015074">
    <property type="term" value="P:DNA integration"/>
    <property type="evidence" value="ECO:0007669"/>
    <property type="project" value="InterPro"/>
</dbReference>
<gene>
    <name evidence="2" type="primary">pro-pol</name>
    <name evidence="2" type="ORF">CR513_09855</name>
</gene>
<name>A0A371HTS5_MUCPR</name>
<dbReference type="EMBL" id="QJKJ01001728">
    <property type="protein sequence ID" value="RDY06193.1"/>
    <property type="molecule type" value="Genomic_DNA"/>
</dbReference>
<dbReference type="PANTHER" id="PTHR47266">
    <property type="entry name" value="ENDONUCLEASE-RELATED"/>
    <property type="match status" value="1"/>
</dbReference>
<dbReference type="GO" id="GO:0003676">
    <property type="term" value="F:nucleic acid binding"/>
    <property type="evidence" value="ECO:0007669"/>
    <property type="project" value="InterPro"/>
</dbReference>
<dbReference type="OrthoDB" id="1713704at2759"/>
<reference evidence="2" key="1">
    <citation type="submission" date="2018-05" db="EMBL/GenBank/DDBJ databases">
        <title>Draft genome of Mucuna pruriens seed.</title>
        <authorList>
            <person name="Nnadi N.E."/>
            <person name="Vos R."/>
            <person name="Hasami M.H."/>
            <person name="Devisetty U.K."/>
            <person name="Aguiy J.C."/>
        </authorList>
    </citation>
    <scope>NUCLEOTIDE SEQUENCE [LARGE SCALE GENOMIC DNA]</scope>
    <source>
        <strain evidence="2">JCA_2017</strain>
    </source>
</reference>
<feature type="non-terminal residue" evidence="2">
    <location>
        <position position="1"/>
    </location>
</feature>
<accession>A0A371HTS5</accession>
<comment type="caution">
    <text evidence="2">The sequence shown here is derived from an EMBL/GenBank/DDBJ whole genome shotgun (WGS) entry which is preliminary data.</text>
</comment>
<dbReference type="SUPFAM" id="SSF53098">
    <property type="entry name" value="Ribonuclease H-like"/>
    <property type="match status" value="1"/>
</dbReference>
<evidence type="ECO:0000259" key="1">
    <source>
        <dbReference type="PROSITE" id="PS50994"/>
    </source>
</evidence>
<dbReference type="InterPro" id="IPR001584">
    <property type="entry name" value="Integrase_cat-core"/>
</dbReference>
<protein>
    <submittedName>
        <fullName evidence="2">Pro-Pol polyprotein</fullName>
    </submittedName>
</protein>
<dbReference type="AlphaFoldDB" id="A0A371HTS5"/>
<dbReference type="Gene3D" id="3.30.420.10">
    <property type="entry name" value="Ribonuclease H-like superfamily/Ribonuclease H"/>
    <property type="match status" value="1"/>
</dbReference>
<dbReference type="InterPro" id="IPR052160">
    <property type="entry name" value="Gypsy_RT_Integrase-like"/>
</dbReference>
<keyword evidence="3" id="KW-1185">Reference proteome</keyword>
<feature type="domain" description="Integrase catalytic" evidence="1">
    <location>
        <begin position="1"/>
        <end position="125"/>
    </location>
</feature>
<organism evidence="2 3">
    <name type="scientific">Mucuna pruriens</name>
    <name type="common">Velvet bean</name>
    <name type="synonym">Dolichos pruriens</name>
    <dbReference type="NCBI Taxonomy" id="157652"/>
    <lineage>
        <taxon>Eukaryota</taxon>
        <taxon>Viridiplantae</taxon>
        <taxon>Streptophyta</taxon>
        <taxon>Embryophyta</taxon>
        <taxon>Tracheophyta</taxon>
        <taxon>Spermatophyta</taxon>
        <taxon>Magnoliopsida</taxon>
        <taxon>eudicotyledons</taxon>
        <taxon>Gunneridae</taxon>
        <taxon>Pentapetalae</taxon>
        <taxon>rosids</taxon>
        <taxon>fabids</taxon>
        <taxon>Fabales</taxon>
        <taxon>Fabaceae</taxon>
        <taxon>Papilionoideae</taxon>
        <taxon>50 kb inversion clade</taxon>
        <taxon>NPAAA clade</taxon>
        <taxon>indigoferoid/millettioid clade</taxon>
        <taxon>Phaseoleae</taxon>
        <taxon>Mucuna</taxon>
    </lineage>
</organism>
<dbReference type="InterPro" id="IPR012337">
    <property type="entry name" value="RNaseH-like_sf"/>
</dbReference>
<dbReference type="Proteomes" id="UP000257109">
    <property type="component" value="Unassembled WGS sequence"/>
</dbReference>
<evidence type="ECO:0000313" key="3">
    <source>
        <dbReference type="Proteomes" id="UP000257109"/>
    </source>
</evidence>
<sequence>MPIRDDFLNEQLLKITQVQPWYILDAEFLSVLHFCHSISATPLLEVTIMGQLRLLGRFSVPKALISDQGTHFCNRVISSLLEKYGVLNKIATPYHPQTNVQAEVFNREIKKILQKMANPNRKDWS</sequence>
<proteinExistence type="predicted"/>
<dbReference type="PROSITE" id="PS50994">
    <property type="entry name" value="INTEGRASE"/>
    <property type="match status" value="1"/>
</dbReference>
<dbReference type="InterPro" id="IPR036397">
    <property type="entry name" value="RNaseH_sf"/>
</dbReference>
<evidence type="ECO:0000313" key="2">
    <source>
        <dbReference type="EMBL" id="RDY06193.1"/>
    </source>
</evidence>